<accession>A0A8T9QAM9</accession>
<organism evidence="1 2">
    <name type="scientific">Hymenobacter cellulosilyticus</name>
    <dbReference type="NCBI Taxonomy" id="2932248"/>
    <lineage>
        <taxon>Bacteria</taxon>
        <taxon>Pseudomonadati</taxon>
        <taxon>Bacteroidota</taxon>
        <taxon>Cytophagia</taxon>
        <taxon>Cytophagales</taxon>
        <taxon>Hymenobacteraceae</taxon>
        <taxon>Hymenobacter</taxon>
    </lineage>
</organism>
<protein>
    <submittedName>
        <fullName evidence="1">Uncharacterized protein</fullName>
    </submittedName>
</protein>
<proteinExistence type="predicted"/>
<gene>
    <name evidence="1" type="ORF">MUN79_04295</name>
</gene>
<name>A0A8T9QAM9_9BACT</name>
<dbReference type="KEGG" id="hcu:MUN79_04295"/>
<dbReference type="AlphaFoldDB" id="A0A8T9QAM9"/>
<dbReference type="Proteomes" id="UP000831796">
    <property type="component" value="Chromosome"/>
</dbReference>
<keyword evidence="2" id="KW-1185">Reference proteome</keyword>
<dbReference type="EMBL" id="CP095046">
    <property type="protein sequence ID" value="UOQ73198.1"/>
    <property type="molecule type" value="Genomic_DNA"/>
</dbReference>
<dbReference type="RefSeq" id="WP_244676552.1">
    <property type="nucleotide sequence ID" value="NZ_CP095046.1"/>
</dbReference>
<evidence type="ECO:0000313" key="1">
    <source>
        <dbReference type="EMBL" id="UOQ73198.1"/>
    </source>
</evidence>
<evidence type="ECO:0000313" key="2">
    <source>
        <dbReference type="Proteomes" id="UP000831796"/>
    </source>
</evidence>
<reference evidence="1" key="1">
    <citation type="submission" date="2022-04" db="EMBL/GenBank/DDBJ databases">
        <title>Hymenobacter sp. isolated from the air.</title>
        <authorList>
            <person name="Won M."/>
            <person name="Lee C.-M."/>
            <person name="Woen H.-Y."/>
            <person name="Kwon S.-W."/>
        </authorList>
    </citation>
    <scope>NUCLEOTIDE SEQUENCE</scope>
    <source>
        <strain evidence="1">5116S-3</strain>
    </source>
</reference>
<sequence length="141" mass="16330">MQSETDRLIYLLYDKYQGNPEGAAQYVDMALSFGPIEAVTSLSNRNKTFAGSANMSGFVHGNRVIIVVADTKSLYSLLGHSTHRLDHFRSPRWYSYGFTYQFYVWSVRMHTHSWYMARRKTVDRHGRKKDWFGINPSLLPG</sequence>